<dbReference type="InterPro" id="IPR011059">
    <property type="entry name" value="Metal-dep_hydrolase_composite"/>
</dbReference>
<feature type="domain" description="Amidohydrolase-related" evidence="1">
    <location>
        <begin position="56"/>
        <end position="426"/>
    </location>
</feature>
<proteinExistence type="predicted"/>
<dbReference type="Pfam" id="PF01979">
    <property type="entry name" value="Amidohydro_1"/>
    <property type="match status" value="1"/>
</dbReference>
<name>A0A381XPV8_9ZZZZ</name>
<protein>
    <recommendedName>
        <fullName evidence="1">Amidohydrolase-related domain-containing protein</fullName>
    </recommendedName>
</protein>
<dbReference type="PANTHER" id="PTHR43794:SF5">
    <property type="entry name" value="CHLOROHYDROLASE FAMILY PROTEIN"/>
    <property type="match status" value="1"/>
</dbReference>
<dbReference type="SUPFAM" id="SSF51338">
    <property type="entry name" value="Composite domain of metallo-dependent hydrolases"/>
    <property type="match status" value="1"/>
</dbReference>
<dbReference type="AlphaFoldDB" id="A0A381XPV8"/>
<dbReference type="Gene3D" id="2.30.40.10">
    <property type="entry name" value="Urease, subunit C, domain 1"/>
    <property type="match status" value="1"/>
</dbReference>
<sequence>MPKRIKIEAGIIVAYQDGGHRILQDGCIVVDGSQITFVGKTFDEPVDEVIDAGDRIVTPGFINTHCHMAGSPLDKSFIEDIGSRQFYLSGLPVMLRARGGAMRDEDKEACVDYSIVELIRTGTTTIMEQGGMGDYVADAAEQAGLRAYIANMYSSASWITPTGRQVEYDWNEPAGIEGFKKAVNFVERVDGRGNGRIKGFLGPAQIDNCTEELLRMSSEASQEMRVPISLHTSQAVFEFQEIVRRYGMTPVEWLDSIDFLNDWALLGHVMYPAGHSWVNFAGDDLSILERTKASVAHATWVFNRRGIAMESFPGYLDAGVNVCLGTDTCPQSMIEAMRWSAVVGKIMSRQTEKSTAADVFNAATLNPAKMLHRDDLGRISLGAKADLLFWDTSSMFMVPLRDPIKNIVYNATADELKDVMIDGEWVMKGREVLKINERHTNEKLQIAGEHVWSSVNPEVASSADELSPQTFSSFRV</sequence>
<evidence type="ECO:0000313" key="2">
    <source>
        <dbReference type="EMBL" id="SVA66748.1"/>
    </source>
</evidence>
<dbReference type="InterPro" id="IPR006680">
    <property type="entry name" value="Amidohydro-rel"/>
</dbReference>
<organism evidence="2">
    <name type="scientific">marine metagenome</name>
    <dbReference type="NCBI Taxonomy" id="408172"/>
    <lineage>
        <taxon>unclassified sequences</taxon>
        <taxon>metagenomes</taxon>
        <taxon>ecological metagenomes</taxon>
    </lineage>
</organism>
<gene>
    <name evidence="2" type="ORF">METZ01_LOCUS119602</name>
</gene>
<dbReference type="InterPro" id="IPR050287">
    <property type="entry name" value="MTA/SAH_deaminase"/>
</dbReference>
<dbReference type="EMBL" id="UINC01015938">
    <property type="protein sequence ID" value="SVA66748.1"/>
    <property type="molecule type" value="Genomic_DNA"/>
</dbReference>
<dbReference type="InterPro" id="IPR032466">
    <property type="entry name" value="Metal_Hydrolase"/>
</dbReference>
<dbReference type="GO" id="GO:0016810">
    <property type="term" value="F:hydrolase activity, acting on carbon-nitrogen (but not peptide) bonds"/>
    <property type="evidence" value="ECO:0007669"/>
    <property type="project" value="InterPro"/>
</dbReference>
<dbReference type="SUPFAM" id="SSF51556">
    <property type="entry name" value="Metallo-dependent hydrolases"/>
    <property type="match status" value="1"/>
</dbReference>
<dbReference type="PANTHER" id="PTHR43794">
    <property type="entry name" value="AMINOHYDROLASE SSNA-RELATED"/>
    <property type="match status" value="1"/>
</dbReference>
<evidence type="ECO:0000259" key="1">
    <source>
        <dbReference type="Pfam" id="PF01979"/>
    </source>
</evidence>
<accession>A0A381XPV8</accession>
<reference evidence="2" key="1">
    <citation type="submission" date="2018-05" db="EMBL/GenBank/DDBJ databases">
        <authorList>
            <person name="Lanie J.A."/>
            <person name="Ng W.-L."/>
            <person name="Kazmierczak K.M."/>
            <person name="Andrzejewski T.M."/>
            <person name="Davidsen T.M."/>
            <person name="Wayne K.J."/>
            <person name="Tettelin H."/>
            <person name="Glass J.I."/>
            <person name="Rusch D."/>
            <person name="Podicherti R."/>
            <person name="Tsui H.-C.T."/>
            <person name="Winkler M.E."/>
        </authorList>
    </citation>
    <scope>NUCLEOTIDE SEQUENCE</scope>
</reference>
<dbReference type="Gene3D" id="3.20.20.140">
    <property type="entry name" value="Metal-dependent hydrolases"/>
    <property type="match status" value="1"/>
</dbReference>